<comment type="caution">
    <text evidence="1">The sequence shown here is derived from an EMBL/GenBank/DDBJ whole genome shotgun (WGS) entry which is preliminary data.</text>
</comment>
<feature type="non-terminal residue" evidence="1">
    <location>
        <position position="1"/>
    </location>
</feature>
<keyword evidence="2" id="KW-1185">Reference proteome</keyword>
<dbReference type="GO" id="GO:0005634">
    <property type="term" value="C:nucleus"/>
    <property type="evidence" value="ECO:0007669"/>
    <property type="project" value="TreeGrafter"/>
</dbReference>
<dbReference type="PANTHER" id="PTHR31307">
    <property type="entry name" value="TRIHELIX TRANSCRIPTION FACTOR ASIL2"/>
    <property type="match status" value="1"/>
</dbReference>
<accession>A0AA38F767</accession>
<dbReference type="GO" id="GO:0000976">
    <property type="term" value="F:transcription cis-regulatory region binding"/>
    <property type="evidence" value="ECO:0007669"/>
    <property type="project" value="TreeGrafter"/>
</dbReference>
<dbReference type="EMBL" id="JAHRHJ020003754">
    <property type="protein sequence ID" value="KAH9291236.1"/>
    <property type="molecule type" value="Genomic_DNA"/>
</dbReference>
<dbReference type="PANTHER" id="PTHR31307:SF4">
    <property type="entry name" value="TRIHELIX TRANSCRIPTION FACTOR ASIL2"/>
    <property type="match status" value="1"/>
</dbReference>
<sequence length="120" mass="14226">MHFGEVYERVESSKLQNFINLEKQRMEFMREMEIQRMQLFMQTQVELAKMKHGKHGNNTAAIFHSKSVKKVEADWFSCMGRSSLRWRIFSEHLLRCWGKGALGVPIDLLLRVRKKVKEAI</sequence>
<reference evidence="1 2" key="1">
    <citation type="journal article" date="2021" name="Nat. Plants">
        <title>The Taxus genome provides insights into paclitaxel biosynthesis.</title>
        <authorList>
            <person name="Xiong X."/>
            <person name="Gou J."/>
            <person name="Liao Q."/>
            <person name="Li Y."/>
            <person name="Zhou Q."/>
            <person name="Bi G."/>
            <person name="Li C."/>
            <person name="Du R."/>
            <person name="Wang X."/>
            <person name="Sun T."/>
            <person name="Guo L."/>
            <person name="Liang H."/>
            <person name="Lu P."/>
            <person name="Wu Y."/>
            <person name="Zhang Z."/>
            <person name="Ro D.K."/>
            <person name="Shang Y."/>
            <person name="Huang S."/>
            <person name="Yan J."/>
        </authorList>
    </citation>
    <scope>NUCLEOTIDE SEQUENCE [LARGE SCALE GENOMIC DNA]</scope>
    <source>
        <strain evidence="1">Ta-2019</strain>
    </source>
</reference>
<gene>
    <name evidence="1" type="ORF">KI387_043573</name>
</gene>
<name>A0AA38F767_TAXCH</name>
<dbReference type="Proteomes" id="UP000824469">
    <property type="component" value="Unassembled WGS sequence"/>
</dbReference>
<organism evidence="1 2">
    <name type="scientific">Taxus chinensis</name>
    <name type="common">Chinese yew</name>
    <name type="synonym">Taxus wallichiana var. chinensis</name>
    <dbReference type="NCBI Taxonomy" id="29808"/>
    <lineage>
        <taxon>Eukaryota</taxon>
        <taxon>Viridiplantae</taxon>
        <taxon>Streptophyta</taxon>
        <taxon>Embryophyta</taxon>
        <taxon>Tracheophyta</taxon>
        <taxon>Spermatophyta</taxon>
        <taxon>Pinopsida</taxon>
        <taxon>Pinidae</taxon>
        <taxon>Conifers II</taxon>
        <taxon>Cupressales</taxon>
        <taxon>Taxaceae</taxon>
        <taxon>Taxus</taxon>
    </lineage>
</organism>
<proteinExistence type="predicted"/>
<dbReference type="AlphaFoldDB" id="A0AA38F767"/>
<dbReference type="InterPro" id="IPR044823">
    <property type="entry name" value="ASIL1/2-like"/>
</dbReference>
<protein>
    <submittedName>
        <fullName evidence="1">Uncharacterized protein</fullName>
    </submittedName>
</protein>
<evidence type="ECO:0000313" key="2">
    <source>
        <dbReference type="Proteomes" id="UP000824469"/>
    </source>
</evidence>
<evidence type="ECO:0000313" key="1">
    <source>
        <dbReference type="EMBL" id="KAH9291236.1"/>
    </source>
</evidence>